<protein>
    <submittedName>
        <fullName evidence="3">Alpha/beta hydrolase</fullName>
    </submittedName>
</protein>
<evidence type="ECO:0000259" key="2">
    <source>
        <dbReference type="Pfam" id="PF00561"/>
    </source>
</evidence>
<dbReference type="Pfam" id="PF00561">
    <property type="entry name" value="Abhydrolase_1"/>
    <property type="match status" value="1"/>
</dbReference>
<evidence type="ECO:0000313" key="3">
    <source>
        <dbReference type="EMBL" id="KAA9159080.1"/>
    </source>
</evidence>
<dbReference type="RefSeq" id="WP_144749190.1">
    <property type="nucleotide sequence ID" value="NZ_VMNW02000031.1"/>
</dbReference>
<name>A0A5N0V386_9PSEU</name>
<dbReference type="Gene3D" id="3.40.50.1820">
    <property type="entry name" value="alpha/beta hydrolase"/>
    <property type="match status" value="1"/>
</dbReference>
<dbReference type="EMBL" id="VMNW02000031">
    <property type="protein sequence ID" value="KAA9159080.1"/>
    <property type="molecule type" value="Genomic_DNA"/>
</dbReference>
<comment type="caution">
    <text evidence="3">The sequence shown here is derived from an EMBL/GenBank/DDBJ whole genome shotgun (WGS) entry which is preliminary data.</text>
</comment>
<dbReference type="InterPro" id="IPR029058">
    <property type="entry name" value="AB_hydrolase_fold"/>
</dbReference>
<dbReference type="PRINTS" id="PR00111">
    <property type="entry name" value="ABHYDROLASE"/>
</dbReference>
<keyword evidence="4" id="KW-1185">Reference proteome</keyword>
<feature type="domain" description="AB hydrolase-1" evidence="2">
    <location>
        <begin position="20"/>
        <end position="132"/>
    </location>
</feature>
<proteinExistence type="predicted"/>
<dbReference type="PANTHER" id="PTHR43798">
    <property type="entry name" value="MONOACYLGLYCEROL LIPASE"/>
    <property type="match status" value="1"/>
</dbReference>
<dbReference type="InterPro" id="IPR000073">
    <property type="entry name" value="AB_hydrolase_1"/>
</dbReference>
<sequence>MVNVHTDEFDVYYESHGEGPALVLLHGGGGNHAAWWQQIPHFSAKYRVLTLDLPGFGLSKVNNGVYDTALHPAAIEAVLDDAGVERAFMVSQSLGGYGLLKYATTHPSRVAGVIVTSTLGPIGDEISELNKIGRQAVSHLSVADFLLTKEFREKQPEKVGLFFQLGSFNETGPGRPIRMKNALIGSVAVQELREAIEAGMHVTILEGGADVMVYPPAYARLRELLPEANVQLVEGAPHSDYWENPDRFNSVVDEILDRVYPA</sequence>
<keyword evidence="1 3" id="KW-0378">Hydrolase</keyword>
<accession>A0A5N0V386</accession>
<gene>
    <name evidence="3" type="ORF">FPZ12_021260</name>
</gene>
<dbReference type="GO" id="GO:0016020">
    <property type="term" value="C:membrane"/>
    <property type="evidence" value="ECO:0007669"/>
    <property type="project" value="TreeGrafter"/>
</dbReference>
<evidence type="ECO:0000313" key="4">
    <source>
        <dbReference type="Proteomes" id="UP000319769"/>
    </source>
</evidence>
<dbReference type="PANTHER" id="PTHR43798:SF31">
    <property type="entry name" value="AB HYDROLASE SUPERFAMILY PROTEIN YCLE"/>
    <property type="match status" value="1"/>
</dbReference>
<dbReference type="GO" id="GO:0016787">
    <property type="term" value="F:hydrolase activity"/>
    <property type="evidence" value="ECO:0007669"/>
    <property type="project" value="UniProtKB-KW"/>
</dbReference>
<reference evidence="3" key="1">
    <citation type="submission" date="2019-09" db="EMBL/GenBank/DDBJ databases">
        <authorList>
            <person name="Teo W.F.A."/>
            <person name="Duangmal K."/>
        </authorList>
    </citation>
    <scope>NUCLEOTIDE SEQUENCE [LARGE SCALE GENOMIC DNA]</scope>
    <source>
        <strain evidence="3">K81G1</strain>
    </source>
</reference>
<dbReference type="InterPro" id="IPR050266">
    <property type="entry name" value="AB_hydrolase_sf"/>
</dbReference>
<dbReference type="OrthoDB" id="9785847at2"/>
<dbReference type="Proteomes" id="UP000319769">
    <property type="component" value="Unassembled WGS sequence"/>
</dbReference>
<dbReference type="AlphaFoldDB" id="A0A5N0V386"/>
<evidence type="ECO:0000256" key="1">
    <source>
        <dbReference type="ARBA" id="ARBA00022801"/>
    </source>
</evidence>
<dbReference type="SUPFAM" id="SSF53474">
    <property type="entry name" value="alpha/beta-Hydrolases"/>
    <property type="match status" value="1"/>
</dbReference>
<organism evidence="3 4">
    <name type="scientific">Amycolatopsis acidicola</name>
    <dbReference type="NCBI Taxonomy" id="2596893"/>
    <lineage>
        <taxon>Bacteria</taxon>
        <taxon>Bacillati</taxon>
        <taxon>Actinomycetota</taxon>
        <taxon>Actinomycetes</taxon>
        <taxon>Pseudonocardiales</taxon>
        <taxon>Pseudonocardiaceae</taxon>
        <taxon>Amycolatopsis</taxon>
    </lineage>
</organism>